<name>A0A6G0YXP1_APHCR</name>
<dbReference type="Proteomes" id="UP000478052">
    <property type="component" value="Unassembled WGS sequence"/>
</dbReference>
<evidence type="ECO:0000256" key="2">
    <source>
        <dbReference type="ARBA" id="ARBA00022475"/>
    </source>
</evidence>
<reference evidence="6 7" key="1">
    <citation type="submission" date="2019-08" db="EMBL/GenBank/DDBJ databases">
        <title>Whole genome of Aphis craccivora.</title>
        <authorList>
            <person name="Voronova N.V."/>
            <person name="Shulinski R.S."/>
            <person name="Bandarenka Y.V."/>
            <person name="Zhorov D.G."/>
            <person name="Warner D."/>
        </authorList>
    </citation>
    <scope>NUCLEOTIDE SEQUENCE [LARGE SCALE GENOMIC DNA]</scope>
    <source>
        <strain evidence="6">180601</strain>
        <tissue evidence="6">Whole Body</tissue>
    </source>
</reference>
<dbReference type="InterPro" id="IPR013604">
    <property type="entry name" value="7TM_chemorcpt"/>
</dbReference>
<dbReference type="GO" id="GO:0050909">
    <property type="term" value="P:sensory perception of taste"/>
    <property type="evidence" value="ECO:0007669"/>
    <property type="project" value="InterPro"/>
</dbReference>
<proteinExistence type="predicted"/>
<protein>
    <submittedName>
        <fullName evidence="6">Gustatory receptor</fullName>
    </submittedName>
</protein>
<comment type="caution">
    <text evidence="6">The sequence shown here is derived from an EMBL/GenBank/DDBJ whole genome shotgun (WGS) entry which is preliminary data.</text>
</comment>
<evidence type="ECO:0000256" key="3">
    <source>
        <dbReference type="ARBA" id="ARBA00022692"/>
    </source>
</evidence>
<dbReference type="Pfam" id="PF08395">
    <property type="entry name" value="7tm_7"/>
    <property type="match status" value="1"/>
</dbReference>
<evidence type="ECO:0000256" key="5">
    <source>
        <dbReference type="ARBA" id="ARBA00023136"/>
    </source>
</evidence>
<keyword evidence="3" id="KW-0812">Transmembrane</keyword>
<keyword evidence="7" id="KW-1185">Reference proteome</keyword>
<evidence type="ECO:0000313" key="6">
    <source>
        <dbReference type="EMBL" id="KAF0762749.1"/>
    </source>
</evidence>
<evidence type="ECO:0000256" key="1">
    <source>
        <dbReference type="ARBA" id="ARBA00004651"/>
    </source>
</evidence>
<sequence>MGAEKVTMNIVVVGQVQPAKAIKSVAKATTASSQLMVKHYHPEVFDSTTSLILMSCFEFVVIGQVISHMWHLFIDKKLSMALSKLEAVNKILIQLNVVRPMKWMVYVINEQILEKKLCISTLRSINLEVVECLKDINGPIYGISAMINRISLLFYQKSVIEKNPRIKRQIKLFLLRRLHEHFHFELYGICHINPRKLLTLSNKAFAYLVIQIQFKLNKT</sequence>
<keyword evidence="5" id="KW-0472">Membrane</keyword>
<comment type="subcellular location">
    <subcellularLocation>
        <location evidence="1">Cell membrane</location>
        <topology evidence="1">Multi-pass membrane protein</topology>
    </subcellularLocation>
</comment>
<accession>A0A6G0YXP1</accession>
<keyword evidence="4" id="KW-1133">Transmembrane helix</keyword>
<dbReference type="AlphaFoldDB" id="A0A6G0YXP1"/>
<keyword evidence="6" id="KW-0675">Receptor</keyword>
<gene>
    <name evidence="6" type="ORF">FWK35_00004676</name>
</gene>
<evidence type="ECO:0000256" key="4">
    <source>
        <dbReference type="ARBA" id="ARBA00022989"/>
    </source>
</evidence>
<dbReference type="EMBL" id="VUJU01002054">
    <property type="protein sequence ID" value="KAF0762749.1"/>
    <property type="molecule type" value="Genomic_DNA"/>
</dbReference>
<evidence type="ECO:0000313" key="7">
    <source>
        <dbReference type="Proteomes" id="UP000478052"/>
    </source>
</evidence>
<dbReference type="GO" id="GO:0005886">
    <property type="term" value="C:plasma membrane"/>
    <property type="evidence" value="ECO:0007669"/>
    <property type="project" value="UniProtKB-SubCell"/>
</dbReference>
<keyword evidence="2" id="KW-1003">Cell membrane</keyword>
<organism evidence="6 7">
    <name type="scientific">Aphis craccivora</name>
    <name type="common">Cowpea aphid</name>
    <dbReference type="NCBI Taxonomy" id="307492"/>
    <lineage>
        <taxon>Eukaryota</taxon>
        <taxon>Metazoa</taxon>
        <taxon>Ecdysozoa</taxon>
        <taxon>Arthropoda</taxon>
        <taxon>Hexapoda</taxon>
        <taxon>Insecta</taxon>
        <taxon>Pterygota</taxon>
        <taxon>Neoptera</taxon>
        <taxon>Paraneoptera</taxon>
        <taxon>Hemiptera</taxon>
        <taxon>Sternorrhyncha</taxon>
        <taxon>Aphidomorpha</taxon>
        <taxon>Aphidoidea</taxon>
        <taxon>Aphididae</taxon>
        <taxon>Aphidini</taxon>
        <taxon>Aphis</taxon>
        <taxon>Aphis</taxon>
    </lineage>
</organism>